<reference evidence="1 2" key="1">
    <citation type="journal article" date="2023" name="Limnol Oceanogr Lett">
        <title>Environmental adaptations by the intertidal Antarctic cyanobacterium Halotia branconii CENA392 as revealed using long-read genome sequencing.</title>
        <authorList>
            <person name="Dextro R.B."/>
            <person name="Delbaje E."/>
            <person name="Freitas P.N.N."/>
            <person name="Geraldes V."/>
            <person name="Pinto E."/>
            <person name="Long P.F."/>
            <person name="Fiore M.F."/>
        </authorList>
    </citation>
    <scope>NUCLEOTIDE SEQUENCE [LARGE SCALE GENOMIC DNA]</scope>
    <source>
        <strain evidence="1 2">CENA392</strain>
    </source>
</reference>
<dbReference type="Proteomes" id="UP001223520">
    <property type="component" value="Chromosome"/>
</dbReference>
<accession>A0AAJ6NSR8</accession>
<dbReference type="EMBL" id="CP124543">
    <property type="protein sequence ID" value="WGV26038.1"/>
    <property type="molecule type" value="Genomic_DNA"/>
</dbReference>
<name>A0AAJ6NSR8_9CYAN</name>
<protein>
    <submittedName>
        <fullName evidence="1">Uncharacterized protein</fullName>
    </submittedName>
</protein>
<proteinExistence type="predicted"/>
<sequence length="83" mass="9737">MNSPHVLKIDCDLRSLSLEELEWLLERITKQVQERKQTSNKFTDVNYMHQQLAAMANDLDIKTEIISINNEFEVTEMDGLEKL</sequence>
<gene>
    <name evidence="1" type="ORF">QI031_00500</name>
</gene>
<evidence type="ECO:0000313" key="1">
    <source>
        <dbReference type="EMBL" id="WGV26038.1"/>
    </source>
</evidence>
<dbReference type="KEGG" id="hbq:QI031_00500"/>
<dbReference type="RefSeq" id="WP_281483294.1">
    <property type="nucleotide sequence ID" value="NZ_CP124543.1"/>
</dbReference>
<organism evidence="1 2">
    <name type="scientific">Halotia branconii CENA392</name>
    <dbReference type="NCBI Taxonomy" id="1539056"/>
    <lineage>
        <taxon>Bacteria</taxon>
        <taxon>Bacillati</taxon>
        <taxon>Cyanobacteriota</taxon>
        <taxon>Cyanophyceae</taxon>
        <taxon>Nostocales</taxon>
        <taxon>Nodulariaceae</taxon>
        <taxon>Halotia</taxon>
    </lineage>
</organism>
<evidence type="ECO:0000313" key="2">
    <source>
        <dbReference type="Proteomes" id="UP001223520"/>
    </source>
</evidence>
<dbReference type="AlphaFoldDB" id="A0AAJ6NSR8"/>
<keyword evidence="2" id="KW-1185">Reference proteome</keyword>